<keyword evidence="5" id="KW-1185">Reference proteome</keyword>
<organism evidence="4 5">
    <name type="scientific">Varunaivibrio sulfuroxidans</name>
    <dbReference type="NCBI Taxonomy" id="1773489"/>
    <lineage>
        <taxon>Bacteria</taxon>
        <taxon>Pseudomonadati</taxon>
        <taxon>Pseudomonadota</taxon>
        <taxon>Alphaproteobacteria</taxon>
        <taxon>Rhodospirillales</taxon>
        <taxon>Magnetovibrionaceae</taxon>
        <taxon>Varunaivibrio</taxon>
    </lineage>
</organism>
<dbReference type="Pfam" id="PF13692">
    <property type="entry name" value="Glyco_trans_1_4"/>
    <property type="match status" value="1"/>
</dbReference>
<reference evidence="4 5" key="1">
    <citation type="submission" date="2019-03" db="EMBL/GenBank/DDBJ databases">
        <title>Genomic Encyclopedia of Type Strains, Phase IV (KMG-IV): sequencing the most valuable type-strain genomes for metagenomic binning, comparative biology and taxonomic classification.</title>
        <authorList>
            <person name="Goeker M."/>
        </authorList>
    </citation>
    <scope>NUCLEOTIDE SEQUENCE [LARGE SCALE GENOMIC DNA]</scope>
    <source>
        <strain evidence="4 5">DSM 101688</strain>
    </source>
</reference>
<dbReference type="PANTHER" id="PTHR12526">
    <property type="entry name" value="GLYCOSYLTRANSFERASE"/>
    <property type="match status" value="1"/>
</dbReference>
<evidence type="ECO:0000313" key="4">
    <source>
        <dbReference type="EMBL" id="TCS63673.1"/>
    </source>
</evidence>
<protein>
    <submittedName>
        <fullName evidence="4">Glycosyltransferase involved in cell wall biosynthesis</fullName>
    </submittedName>
</protein>
<feature type="domain" description="Glycosyltransferase subfamily 4-like N-terminal" evidence="3">
    <location>
        <begin position="16"/>
        <end position="138"/>
    </location>
</feature>
<evidence type="ECO:0000259" key="3">
    <source>
        <dbReference type="Pfam" id="PF13439"/>
    </source>
</evidence>
<comment type="caution">
    <text evidence="4">The sequence shown here is derived from an EMBL/GenBank/DDBJ whole genome shotgun (WGS) entry which is preliminary data.</text>
</comment>
<dbReference type="EMBL" id="SLZW01000003">
    <property type="protein sequence ID" value="TCS63673.1"/>
    <property type="molecule type" value="Genomic_DNA"/>
</dbReference>
<evidence type="ECO:0000256" key="1">
    <source>
        <dbReference type="ARBA" id="ARBA00022676"/>
    </source>
</evidence>
<evidence type="ECO:0000256" key="2">
    <source>
        <dbReference type="ARBA" id="ARBA00022679"/>
    </source>
</evidence>
<dbReference type="SUPFAM" id="SSF53756">
    <property type="entry name" value="UDP-Glycosyltransferase/glycogen phosphorylase"/>
    <property type="match status" value="1"/>
</dbReference>
<dbReference type="PANTHER" id="PTHR12526:SF510">
    <property type="entry name" value="D-INOSITOL 3-PHOSPHATE GLYCOSYLTRANSFERASE"/>
    <property type="match status" value="1"/>
</dbReference>
<keyword evidence="2 4" id="KW-0808">Transferase</keyword>
<accession>A0A4R3JEL8</accession>
<dbReference type="Proteomes" id="UP000295304">
    <property type="component" value="Unassembled WGS sequence"/>
</dbReference>
<dbReference type="AlphaFoldDB" id="A0A4R3JEL8"/>
<keyword evidence="1" id="KW-0328">Glycosyltransferase</keyword>
<evidence type="ECO:0000313" key="5">
    <source>
        <dbReference type="Proteomes" id="UP000295304"/>
    </source>
</evidence>
<dbReference type="Pfam" id="PF13439">
    <property type="entry name" value="Glyco_transf_4"/>
    <property type="match status" value="1"/>
</dbReference>
<dbReference type="GO" id="GO:0016757">
    <property type="term" value="F:glycosyltransferase activity"/>
    <property type="evidence" value="ECO:0007669"/>
    <property type="project" value="UniProtKB-KW"/>
</dbReference>
<name>A0A4R3JEL8_9PROT</name>
<gene>
    <name evidence="4" type="ORF">EDD55_103297</name>
</gene>
<proteinExistence type="predicted"/>
<dbReference type="InterPro" id="IPR028098">
    <property type="entry name" value="Glyco_trans_4-like_N"/>
</dbReference>
<dbReference type="Gene3D" id="3.40.50.2000">
    <property type="entry name" value="Glycogen Phosphorylase B"/>
    <property type="match status" value="2"/>
</dbReference>
<sequence length="335" mass="37201">MMGRGFFGPAIERGGVRLYTLDMRRGMPSPASVYRLIKILRMERPDILQTWLYHADLLGFVFGKILGIKKIIWNVRCSNIAFKNYTFLTRIVVWLLRILSRFSSAVIVNSEAGYAHHVAFGYKPPKWKIIPNGFDLDRFQPNESLRLRFRALIGVSEDEMLAGMVARLDPQKDHACLLDALSLLAKEGLRLKTVFVGRGCEPDGALSLEVKRRELQDVAFLMGEMKNVAELLPGLDFLILSSAYGEGFPNVVGEAMATGLPVVATDVGDTAKIIGTTGRVVPPRNPPELAAALKFMITLDKDTFKGLGVAARANISRTSDIKTIVSEFNALYRKL</sequence>